<proteinExistence type="predicted"/>
<dbReference type="RefSeq" id="WP_012242288.1">
    <property type="nucleotide sequence ID" value="NZ_CP103951.1"/>
</dbReference>
<keyword evidence="1" id="KW-0472">Membrane</keyword>
<sequence>MIWDLGFIELNIGWLITFFSGVLFGVILLSLWYLVAVIASLNKGLRGAKVQEEDIDEKEIQWLIEDAHKTFKDKKLRTEAGYGPHLMNVALELSADIATKFYPKSKYPYLELSLDESLVLLKYVADRFNELLEKPILKMFKGITLRRLFTLSEAKTKIDNNLLVKATNKLKVNEIIKQSMMVLNVVNPVYWFRRLVLNNVTHAIMIKLGLVVISLTGEETYKIYSKKVFNQDKTIDSGIEELYKGIEADLKGEENLEA</sequence>
<dbReference type="EMBL" id="VKID01000001">
    <property type="protein sequence ID" value="TRY00212.1"/>
    <property type="molecule type" value="Genomic_DNA"/>
</dbReference>
<accession>A0A553IJ69</accession>
<dbReference type="GeneID" id="41338520"/>
<reference evidence="2 3" key="1">
    <citation type="submission" date="2019-07" db="EMBL/GenBank/DDBJ databases">
        <title>Genome sequence of Acholeplasma laidlawii strain with increased resistance to erythromycin.</title>
        <authorList>
            <person name="Medvedeva E.S."/>
            <person name="Baranova N.B."/>
            <person name="Siniagina M.N."/>
            <person name="Mouzykantov A."/>
            <person name="Chernova O.A."/>
            <person name="Chernov V.M."/>
        </authorList>
    </citation>
    <scope>NUCLEOTIDE SEQUENCE [LARGE SCALE GENOMIC DNA]</scope>
    <source>
        <strain evidence="2 3">PG8REry</strain>
    </source>
</reference>
<organism evidence="2 3">
    <name type="scientific">Acholeplasma laidlawii</name>
    <dbReference type="NCBI Taxonomy" id="2148"/>
    <lineage>
        <taxon>Bacteria</taxon>
        <taxon>Bacillati</taxon>
        <taxon>Mycoplasmatota</taxon>
        <taxon>Mollicutes</taxon>
        <taxon>Acholeplasmatales</taxon>
        <taxon>Acholeplasmataceae</taxon>
        <taxon>Acholeplasma</taxon>
    </lineage>
</organism>
<dbReference type="Proteomes" id="UP000315938">
    <property type="component" value="Unassembled WGS sequence"/>
</dbReference>
<evidence type="ECO:0000313" key="3">
    <source>
        <dbReference type="Proteomes" id="UP000315938"/>
    </source>
</evidence>
<name>A0A553IJ69_ACHLA</name>
<feature type="transmembrane region" description="Helical" evidence="1">
    <location>
        <begin position="12"/>
        <end position="39"/>
    </location>
</feature>
<dbReference type="OMA" id="NITKQFA"/>
<gene>
    <name evidence="2" type="ORF">FNV44_03965</name>
</gene>
<dbReference type="AlphaFoldDB" id="A0A553IJ69"/>
<protein>
    <submittedName>
        <fullName evidence="2">Uncharacterized protein</fullName>
    </submittedName>
</protein>
<comment type="caution">
    <text evidence="2">The sequence shown here is derived from an EMBL/GenBank/DDBJ whole genome shotgun (WGS) entry which is preliminary data.</text>
</comment>
<keyword evidence="1" id="KW-0812">Transmembrane</keyword>
<keyword evidence="1" id="KW-1133">Transmembrane helix</keyword>
<evidence type="ECO:0000256" key="1">
    <source>
        <dbReference type="SAM" id="Phobius"/>
    </source>
</evidence>
<evidence type="ECO:0000313" key="2">
    <source>
        <dbReference type="EMBL" id="TRY00212.1"/>
    </source>
</evidence>